<dbReference type="EMBL" id="BGPR01000341">
    <property type="protein sequence ID" value="GBM14303.1"/>
    <property type="molecule type" value="Genomic_DNA"/>
</dbReference>
<gene>
    <name evidence="1" type="ORF">AVEN_128364_1</name>
</gene>
<accession>A0A4Y2DBZ5</accession>
<comment type="caution">
    <text evidence="1">The sequence shown here is derived from an EMBL/GenBank/DDBJ whole genome shotgun (WGS) entry which is preliminary data.</text>
</comment>
<keyword evidence="2" id="KW-1185">Reference proteome</keyword>
<evidence type="ECO:0000313" key="2">
    <source>
        <dbReference type="Proteomes" id="UP000499080"/>
    </source>
</evidence>
<proteinExistence type="predicted"/>
<dbReference type="AlphaFoldDB" id="A0A4Y2DBZ5"/>
<name>A0A4Y2DBZ5_ARAVE</name>
<dbReference type="Proteomes" id="UP000499080">
    <property type="component" value="Unassembled WGS sequence"/>
</dbReference>
<protein>
    <submittedName>
        <fullName evidence="1">Uncharacterized protein</fullName>
    </submittedName>
</protein>
<sequence>MAAAWWRNNKTRAVHNVGFHATRPCYSYSLSPSPEFSFPFCCPIHHGLARGDMILLGYPPIIPRFFFPPLPQARPGNDIGARFNLPDAVWFVIPGPWGVQVPCVWLCGKGIKYISARLLQGLCFGDGRKNWWSRFLILEFTDERLYNRNS</sequence>
<organism evidence="1 2">
    <name type="scientific">Araneus ventricosus</name>
    <name type="common">Orbweaver spider</name>
    <name type="synonym">Epeira ventricosa</name>
    <dbReference type="NCBI Taxonomy" id="182803"/>
    <lineage>
        <taxon>Eukaryota</taxon>
        <taxon>Metazoa</taxon>
        <taxon>Ecdysozoa</taxon>
        <taxon>Arthropoda</taxon>
        <taxon>Chelicerata</taxon>
        <taxon>Arachnida</taxon>
        <taxon>Araneae</taxon>
        <taxon>Araneomorphae</taxon>
        <taxon>Entelegynae</taxon>
        <taxon>Araneoidea</taxon>
        <taxon>Araneidae</taxon>
        <taxon>Araneus</taxon>
    </lineage>
</organism>
<reference evidence="1 2" key="1">
    <citation type="journal article" date="2019" name="Sci. Rep.">
        <title>Orb-weaving spider Araneus ventricosus genome elucidates the spidroin gene catalogue.</title>
        <authorList>
            <person name="Kono N."/>
            <person name="Nakamura H."/>
            <person name="Ohtoshi R."/>
            <person name="Moran D.A.P."/>
            <person name="Shinohara A."/>
            <person name="Yoshida Y."/>
            <person name="Fujiwara M."/>
            <person name="Mori M."/>
            <person name="Tomita M."/>
            <person name="Arakawa K."/>
        </authorList>
    </citation>
    <scope>NUCLEOTIDE SEQUENCE [LARGE SCALE GENOMIC DNA]</scope>
</reference>
<evidence type="ECO:0000313" key="1">
    <source>
        <dbReference type="EMBL" id="GBM14303.1"/>
    </source>
</evidence>